<feature type="signal peptide" evidence="6">
    <location>
        <begin position="1"/>
        <end position="18"/>
    </location>
</feature>
<dbReference type="InterPro" id="IPR016169">
    <property type="entry name" value="FAD-bd_PCMH_sub2"/>
</dbReference>
<feature type="chain" id="PRO_5001771344" description="FAD-binding PCMH-type domain-containing protein" evidence="6">
    <location>
        <begin position="19"/>
        <end position="505"/>
    </location>
</feature>
<dbReference type="PANTHER" id="PTHR42973">
    <property type="entry name" value="BINDING OXIDOREDUCTASE, PUTATIVE (AFU_ORTHOLOGUE AFUA_1G17690)-RELATED"/>
    <property type="match status" value="1"/>
</dbReference>
<dbReference type="PROSITE" id="PS51387">
    <property type="entry name" value="FAD_PCMH"/>
    <property type="match status" value="1"/>
</dbReference>
<dbReference type="Pfam" id="PF08031">
    <property type="entry name" value="BBE"/>
    <property type="match status" value="1"/>
</dbReference>
<gene>
    <name evidence="8" type="ORF">S7711_06528</name>
</gene>
<evidence type="ECO:0000256" key="2">
    <source>
        <dbReference type="ARBA" id="ARBA00005466"/>
    </source>
</evidence>
<proteinExistence type="inferred from homology"/>
<dbReference type="InterPro" id="IPR050416">
    <property type="entry name" value="FAD-linked_Oxidoreductase"/>
</dbReference>
<dbReference type="HOGENOM" id="CLU_018354_0_0_1"/>
<keyword evidence="4" id="KW-0274">FAD</keyword>
<feature type="domain" description="FAD-binding PCMH-type" evidence="7">
    <location>
        <begin position="71"/>
        <end position="242"/>
    </location>
</feature>
<evidence type="ECO:0000313" key="8">
    <source>
        <dbReference type="EMBL" id="KEY71773.1"/>
    </source>
</evidence>
<comment type="cofactor">
    <cofactor evidence="1">
        <name>FAD</name>
        <dbReference type="ChEBI" id="CHEBI:57692"/>
    </cofactor>
</comment>
<evidence type="ECO:0000313" key="9">
    <source>
        <dbReference type="Proteomes" id="UP000028045"/>
    </source>
</evidence>
<dbReference type="Gene3D" id="3.30.465.10">
    <property type="match status" value="1"/>
</dbReference>
<accession>A0A084B2J4</accession>
<evidence type="ECO:0000256" key="5">
    <source>
        <dbReference type="ARBA" id="ARBA00023002"/>
    </source>
</evidence>
<dbReference type="GO" id="GO:0071949">
    <property type="term" value="F:FAD binding"/>
    <property type="evidence" value="ECO:0007669"/>
    <property type="project" value="InterPro"/>
</dbReference>
<dbReference type="InterPro" id="IPR036318">
    <property type="entry name" value="FAD-bd_PCMH-like_sf"/>
</dbReference>
<dbReference type="OrthoDB" id="415825at2759"/>
<evidence type="ECO:0000256" key="3">
    <source>
        <dbReference type="ARBA" id="ARBA00022630"/>
    </source>
</evidence>
<protein>
    <recommendedName>
        <fullName evidence="7">FAD-binding PCMH-type domain-containing protein</fullName>
    </recommendedName>
</protein>
<dbReference type="GO" id="GO:0016491">
    <property type="term" value="F:oxidoreductase activity"/>
    <property type="evidence" value="ECO:0007669"/>
    <property type="project" value="UniProtKB-KW"/>
</dbReference>
<evidence type="ECO:0000259" key="7">
    <source>
        <dbReference type="PROSITE" id="PS51387"/>
    </source>
</evidence>
<dbReference type="Gene3D" id="3.40.462.20">
    <property type="match status" value="1"/>
</dbReference>
<keyword evidence="6" id="KW-0732">Signal</keyword>
<evidence type="ECO:0000256" key="4">
    <source>
        <dbReference type="ARBA" id="ARBA00022827"/>
    </source>
</evidence>
<organism evidence="8 9">
    <name type="scientific">Stachybotrys chartarum (strain CBS 109288 / IBT 7711)</name>
    <name type="common">Toxic black mold</name>
    <name type="synonym">Stilbospora chartarum</name>
    <dbReference type="NCBI Taxonomy" id="1280523"/>
    <lineage>
        <taxon>Eukaryota</taxon>
        <taxon>Fungi</taxon>
        <taxon>Dikarya</taxon>
        <taxon>Ascomycota</taxon>
        <taxon>Pezizomycotina</taxon>
        <taxon>Sordariomycetes</taxon>
        <taxon>Hypocreomycetidae</taxon>
        <taxon>Hypocreales</taxon>
        <taxon>Stachybotryaceae</taxon>
        <taxon>Stachybotrys</taxon>
    </lineage>
</organism>
<dbReference type="InterPro" id="IPR016166">
    <property type="entry name" value="FAD-bd_PCMH"/>
</dbReference>
<comment type="similarity">
    <text evidence="2">Belongs to the oxygen-dependent FAD-linked oxidoreductase family.</text>
</comment>
<evidence type="ECO:0000256" key="6">
    <source>
        <dbReference type="SAM" id="SignalP"/>
    </source>
</evidence>
<dbReference type="EMBL" id="KL648196">
    <property type="protein sequence ID" value="KEY71773.1"/>
    <property type="molecule type" value="Genomic_DNA"/>
</dbReference>
<dbReference type="SUPFAM" id="SSF56176">
    <property type="entry name" value="FAD-binding/transporter-associated domain-like"/>
    <property type="match status" value="1"/>
</dbReference>
<dbReference type="InterPro" id="IPR012951">
    <property type="entry name" value="BBE"/>
</dbReference>
<dbReference type="Pfam" id="PF01565">
    <property type="entry name" value="FAD_binding_4"/>
    <property type="match status" value="1"/>
</dbReference>
<keyword evidence="9" id="KW-1185">Reference proteome</keyword>
<dbReference type="InterPro" id="IPR006094">
    <property type="entry name" value="Oxid_FAD_bind_N"/>
</dbReference>
<dbReference type="AlphaFoldDB" id="A0A084B2J4"/>
<dbReference type="PANTHER" id="PTHR42973:SF9">
    <property type="entry name" value="FAD-BINDING PCMH-TYPE DOMAIN-CONTAINING PROTEIN-RELATED"/>
    <property type="match status" value="1"/>
</dbReference>
<sequence>MRSQLFLSVGAAVSLAAAAPSIVSRTPCPPQVPDLAELLQDPELSFDSRTLITFPGQSNFTEATERWAQFAVPTYSAAVSPATEQDVVTLVRLAAEHEIPFLATGGRHGYSRTLTRLRNGLAIDLSNLDEVIVDAEAQTMTTGAGVIFGDIFEPLYNAGFLIQTGVCSCPGMIGVTIGSGVGRLEGLYGLVADALESVRIVIANGTLLTASRRENADLFWAIRGAGANFGVITSATYNVHPLPRGGNMTYIDMQMPGYMNASYFEALGEFVNGDNEMPAELSVSSKMGFDVNTGGAALMANWVYAGPEAEAREILAPILALNAPVVVVRETSWNYLIRDSNFGLERTVCAPQPVTVMGANIRTVDTNLMVNVFEQLAGFFHDTPEARASGVVFESFPTQATRAVPDDDSAYPWRDVKTLAMLQPNMPLNSTSWPAAMEFFQGLRAEIGENSGYDGLRVYVNYAQGDETPAQIYSETKLPRLVELKNQYDPTNVFRYNHPIPLAYP</sequence>
<reference evidence="8 9" key="1">
    <citation type="journal article" date="2014" name="BMC Genomics">
        <title>Comparative genome sequencing reveals chemotype-specific gene clusters in the toxigenic black mold Stachybotrys.</title>
        <authorList>
            <person name="Semeiks J."/>
            <person name="Borek D."/>
            <person name="Otwinowski Z."/>
            <person name="Grishin N.V."/>
        </authorList>
    </citation>
    <scope>NUCLEOTIDE SEQUENCE [LARGE SCALE GENOMIC DNA]</scope>
    <source>
        <strain evidence="9">CBS 109288 / IBT 7711</strain>
    </source>
</reference>
<name>A0A084B2J4_STACB</name>
<evidence type="ECO:0000256" key="1">
    <source>
        <dbReference type="ARBA" id="ARBA00001974"/>
    </source>
</evidence>
<keyword evidence="5" id="KW-0560">Oxidoreductase</keyword>
<dbReference type="Proteomes" id="UP000028045">
    <property type="component" value="Unassembled WGS sequence"/>
</dbReference>
<keyword evidence="3" id="KW-0285">Flavoprotein</keyword>